<feature type="region of interest" description="Disordered" evidence="8">
    <location>
        <begin position="1632"/>
        <end position="1690"/>
    </location>
</feature>
<feature type="compositionally biased region" description="Polar residues" evidence="8">
    <location>
        <begin position="1635"/>
        <end position="1652"/>
    </location>
</feature>
<proteinExistence type="predicted"/>
<sequence length="1690" mass="185389">VTSNAASADATPAHAATLQQQQLQQQQLQQQQLQMSGKRNSGGVSGAVWGGNAPTSSSSSSSSRRRKPRVQAREAYYASHLPRSTSVGATAAASAAAERSGSGFTLRARSSRVDYVNLAQDEEEGEESDDTEGGGTAGSGNNSNRYSAARGAGGEEAGAVAGKVVDRVLDSRLREDGEEEFLIKWLGRAHVHNTWEVYDSIAPLLGIKKLLNFIKRRDREKEAMQHMTPDEVEQLEIEKQMQRQLDEDALQAERIIYRWEDQQTGAKSYIVKWRSSPYDRCTQETHETLVQHDFLPLVDAYDARLRRVQAKLQKALSEPAAFRPITSTAFVPYVETPPYMNRVSPPEEGEVELEPEAQQQGELQAGKHEQAGDSSSSSSRLELSLGREADSRSNQELRDYQLTGVNWILSRLKRGVSVLLADEMGLGKTVQTIGVVGHLLFKEEVLTPILIFVPQSTLDNWVREFSRWLPEANVVMVHGNAAGRSVIRNYELQRLHHRLPVYKFDVCLTTPSILNCGGDSEFLKKVVWSLLVVDEAHQLKNINSKRFIELSAFSVQHKLFLSGTPLHNNLDELWNLLHFLNPSIHHSIAEFKQKYHLVEKHSEVGEAKAAQLAALQQELNGFILRRVKKDVERSMPKKVESILRVEMSPLQLHFYRLILTKNFDHLARKGGANRTNLQNICMELKKVCNHPFLCRAPEEGEEWSRLLVDGSAKIRLLDKLLKRLKEKGHRVLIFSQMVKMLNILAEFLKLRGYKHQRLDGTMPKEVRRKAMEQFNSRSSNDFCFLLSTKAGGLGINLTSADTVIIFDSDWNPQNDLQAEARAHRIGQTKTVQIYRLVTKDSIEQTILERAKAKMVLDTLVVQGLNKRGAECGGTTSLSGGASGLGAAFSREDLSKILKFGATKLWKQSRPKGCEEDGGPTGNGGGADEEFNSFDVEKPAAEVDLDLILAEAEVTVTEATKRDGGIADSLLSSYQNIQEFKYEPSEAAAAAENDAEFWAQCIPAHERAKLKKQTEEQLIVHGKRRTRNALLTWGLGGRADDSPERSTGGSLAGSSGYGVFPNSSGSFDEGDESAAVAAAVASATATGGRGRRGRRPRVLNPTQLTAKEYHRLYRALLRYGCIERRLTDIVMEAKLQRVSSAVVVAAAQQIVAACRERLNQAPSKPASAGGGSRKSGRGTKEEEDEEDDAEQTPRPKDEEDTKEAGRSYFTQIGDTRVNAWDLIERLQLLTLLHDVFEQQNPGCPSPWRLPTGPLSADFTGMLQQQSQQQQQQLTQNSEAADAGDAAPESTEVGPTASAATPGSSRHQEIAIQLEEQQSQPPQLSDTTTSGGSRTGFPPSRDAGRAGFLKNRMYVCSNGLPPPPPQQQEAYVGVGCCFFLQLHLPEGVISRLKAWSARDVQHWGTREDESLLIGAYKYGFGAWTEVSNDPNLCLPQIRDIKFDKLKMRALRTMKLLEKHLLQSSSGSLNTARPTRSLRSSPSFSSTAHHKIDIAVTASAAAADDDEDEEDDELNGDQEGVVSCLPWLRAPFGPPGLAALPVERLKKAVRRLLRADRRSLKHLKKVFKEAATDNNPTLHRSAAAPYLPSIAAHCGNPRRGIATDELYAPAAAAAAAVSSREVTAATSSLPPAAAVFNDPSSELQQQSKCDSGFSTSEAPADAAGAATNPSASPQQEPAPMQLAAAAGSLLMGS</sequence>
<feature type="compositionally biased region" description="Low complexity" evidence="8">
    <location>
        <begin position="139"/>
        <end position="150"/>
    </location>
</feature>
<feature type="region of interest" description="Disordered" evidence="8">
    <location>
        <begin position="336"/>
        <end position="388"/>
    </location>
</feature>
<feature type="region of interest" description="Disordered" evidence="8">
    <location>
        <begin position="1034"/>
        <end position="1053"/>
    </location>
</feature>
<dbReference type="SMART" id="SM00487">
    <property type="entry name" value="DEXDc"/>
    <property type="match status" value="1"/>
</dbReference>
<dbReference type="SUPFAM" id="SSF52540">
    <property type="entry name" value="P-loop containing nucleoside triphosphate hydrolases"/>
    <property type="match status" value="2"/>
</dbReference>
<dbReference type="OrthoDB" id="5857104at2759"/>
<dbReference type="SMART" id="SM00298">
    <property type="entry name" value="CHROMO"/>
    <property type="match status" value="2"/>
</dbReference>
<keyword evidence="7" id="KW-0539">Nucleus</keyword>
<evidence type="ECO:0000256" key="5">
    <source>
        <dbReference type="ARBA" id="ARBA00022840"/>
    </source>
</evidence>
<dbReference type="RefSeq" id="XP_026191490.1">
    <property type="nucleotide sequence ID" value="XM_026335705.1"/>
</dbReference>
<dbReference type="Pfam" id="PF00385">
    <property type="entry name" value="Chromo"/>
    <property type="match status" value="1"/>
</dbReference>
<dbReference type="SMART" id="SM00490">
    <property type="entry name" value="HELICc"/>
    <property type="match status" value="1"/>
</dbReference>
<feature type="region of interest" description="Disordered" evidence="8">
    <location>
        <begin position="1"/>
        <end position="81"/>
    </location>
</feature>
<evidence type="ECO:0000256" key="4">
    <source>
        <dbReference type="ARBA" id="ARBA00022801"/>
    </source>
</evidence>
<dbReference type="Pfam" id="PF00176">
    <property type="entry name" value="SNF2-rel_dom"/>
    <property type="match status" value="1"/>
</dbReference>
<dbReference type="GO" id="GO:0003677">
    <property type="term" value="F:DNA binding"/>
    <property type="evidence" value="ECO:0007669"/>
    <property type="project" value="UniProtKB-KW"/>
</dbReference>
<accession>A0A6P6RWG3</accession>
<dbReference type="PANTHER" id="PTHR45623">
    <property type="entry name" value="CHROMODOMAIN-HELICASE-DNA-BINDING PROTEIN 3-RELATED-RELATED"/>
    <property type="match status" value="1"/>
</dbReference>
<dbReference type="Gene3D" id="3.40.50.300">
    <property type="entry name" value="P-loop containing nucleotide triphosphate hydrolases"/>
    <property type="match status" value="1"/>
</dbReference>
<organism evidence="12 13">
    <name type="scientific">Cyclospora cayetanensis</name>
    <dbReference type="NCBI Taxonomy" id="88456"/>
    <lineage>
        <taxon>Eukaryota</taxon>
        <taxon>Sar</taxon>
        <taxon>Alveolata</taxon>
        <taxon>Apicomplexa</taxon>
        <taxon>Conoidasida</taxon>
        <taxon>Coccidia</taxon>
        <taxon>Eucoccidiorida</taxon>
        <taxon>Eimeriorina</taxon>
        <taxon>Eimeriidae</taxon>
        <taxon>Cyclospora</taxon>
    </lineage>
</organism>
<comment type="subcellular location">
    <subcellularLocation>
        <location evidence="1">Nucleus</location>
    </subcellularLocation>
</comment>
<evidence type="ECO:0000313" key="12">
    <source>
        <dbReference type="Proteomes" id="UP000515125"/>
    </source>
</evidence>
<evidence type="ECO:0000256" key="1">
    <source>
        <dbReference type="ARBA" id="ARBA00004123"/>
    </source>
</evidence>
<dbReference type="PROSITE" id="PS51194">
    <property type="entry name" value="HELICASE_CTER"/>
    <property type="match status" value="1"/>
</dbReference>
<evidence type="ECO:0000256" key="6">
    <source>
        <dbReference type="ARBA" id="ARBA00023125"/>
    </source>
</evidence>
<dbReference type="InterPro" id="IPR056302">
    <property type="entry name" value="CHD1-2/Hrp3_HTH"/>
</dbReference>
<dbReference type="GO" id="GO:0005634">
    <property type="term" value="C:nucleus"/>
    <property type="evidence" value="ECO:0007669"/>
    <property type="project" value="UniProtKB-SubCell"/>
</dbReference>
<dbReference type="PANTHER" id="PTHR45623:SF14">
    <property type="entry name" value="CHROMODOMAIN-HELICASE-DNA-BINDING PROTEIN 1"/>
    <property type="match status" value="1"/>
</dbReference>
<evidence type="ECO:0000259" key="11">
    <source>
        <dbReference type="PROSITE" id="PS51194"/>
    </source>
</evidence>
<feature type="region of interest" description="Disordered" evidence="8">
    <location>
        <begin position="1158"/>
        <end position="1205"/>
    </location>
</feature>
<protein>
    <submittedName>
        <fullName evidence="13">Chromodomain-helicase-DNA-binding protein 1</fullName>
    </submittedName>
</protein>
<dbReference type="InterPro" id="IPR001650">
    <property type="entry name" value="Helicase_C-like"/>
</dbReference>
<feature type="compositionally biased region" description="Acidic residues" evidence="8">
    <location>
        <begin position="120"/>
        <end position="132"/>
    </location>
</feature>
<evidence type="ECO:0000256" key="2">
    <source>
        <dbReference type="ARBA" id="ARBA00022737"/>
    </source>
</evidence>
<dbReference type="InterPro" id="IPR049730">
    <property type="entry name" value="SNF2/RAD54-like_C"/>
</dbReference>
<dbReference type="GO" id="GO:0005524">
    <property type="term" value="F:ATP binding"/>
    <property type="evidence" value="ECO:0007669"/>
    <property type="project" value="UniProtKB-KW"/>
</dbReference>
<feature type="compositionally biased region" description="Low complexity" evidence="8">
    <location>
        <begin position="374"/>
        <end position="384"/>
    </location>
</feature>
<dbReference type="Proteomes" id="UP000515125">
    <property type="component" value="Unplaced"/>
</dbReference>
<dbReference type="Gene3D" id="3.40.50.10810">
    <property type="entry name" value="Tandem AAA-ATPase domain"/>
    <property type="match status" value="1"/>
</dbReference>
<dbReference type="InterPro" id="IPR014001">
    <property type="entry name" value="Helicase_ATP-bd"/>
</dbReference>
<dbReference type="GO" id="GO:0140658">
    <property type="term" value="F:ATP-dependent chromatin remodeler activity"/>
    <property type="evidence" value="ECO:0007669"/>
    <property type="project" value="TreeGrafter"/>
</dbReference>
<feature type="compositionally biased region" description="Low complexity" evidence="8">
    <location>
        <begin position="1653"/>
        <end position="1670"/>
    </location>
</feature>
<dbReference type="CDD" id="cd17919">
    <property type="entry name" value="DEXHc_Snf"/>
    <property type="match status" value="1"/>
</dbReference>
<dbReference type="GO" id="GO:0000785">
    <property type="term" value="C:chromatin"/>
    <property type="evidence" value="ECO:0007669"/>
    <property type="project" value="TreeGrafter"/>
</dbReference>
<feature type="compositionally biased region" description="Low complexity" evidence="8">
    <location>
        <begin position="1262"/>
        <end position="1271"/>
    </location>
</feature>
<evidence type="ECO:0000256" key="3">
    <source>
        <dbReference type="ARBA" id="ARBA00022741"/>
    </source>
</evidence>
<dbReference type="InterPro" id="IPR023780">
    <property type="entry name" value="Chromo_domain"/>
</dbReference>
<feature type="compositionally biased region" description="Basic and acidic residues" evidence="8">
    <location>
        <begin position="1190"/>
        <end position="1204"/>
    </location>
</feature>
<feature type="compositionally biased region" description="Low complexity" evidence="8">
    <location>
        <begin position="1"/>
        <end position="34"/>
    </location>
</feature>
<dbReference type="GO" id="GO:0042393">
    <property type="term" value="F:histone binding"/>
    <property type="evidence" value="ECO:0007669"/>
    <property type="project" value="TreeGrafter"/>
</dbReference>
<dbReference type="Gene3D" id="2.40.50.40">
    <property type="match status" value="2"/>
</dbReference>
<dbReference type="GO" id="GO:0003682">
    <property type="term" value="F:chromatin binding"/>
    <property type="evidence" value="ECO:0007669"/>
    <property type="project" value="TreeGrafter"/>
</dbReference>
<dbReference type="Pfam" id="PF23588">
    <property type="entry name" value="HTH_CHD1_Hrp3"/>
    <property type="match status" value="1"/>
</dbReference>
<keyword evidence="6" id="KW-0238">DNA-binding</keyword>
<dbReference type="Gene3D" id="6.10.140.1440">
    <property type="match status" value="1"/>
</dbReference>
<feature type="non-terminal residue" evidence="13">
    <location>
        <position position="1"/>
    </location>
</feature>
<dbReference type="SUPFAM" id="SSF54160">
    <property type="entry name" value="Chromo domain-like"/>
    <property type="match status" value="2"/>
</dbReference>
<evidence type="ECO:0000256" key="8">
    <source>
        <dbReference type="SAM" id="MobiDB-lite"/>
    </source>
</evidence>
<dbReference type="Pfam" id="PF00271">
    <property type="entry name" value="Helicase_C"/>
    <property type="match status" value="1"/>
</dbReference>
<evidence type="ECO:0000313" key="13">
    <source>
        <dbReference type="RefSeq" id="XP_026191490.1"/>
    </source>
</evidence>
<dbReference type="GO" id="GO:0016887">
    <property type="term" value="F:ATP hydrolysis activity"/>
    <property type="evidence" value="ECO:0007669"/>
    <property type="project" value="TreeGrafter"/>
</dbReference>
<keyword evidence="2" id="KW-0677">Repeat</keyword>
<evidence type="ECO:0000259" key="10">
    <source>
        <dbReference type="PROSITE" id="PS51192"/>
    </source>
</evidence>
<keyword evidence="4" id="KW-0378">Hydrolase</keyword>
<feature type="region of interest" description="Disordered" evidence="8">
    <location>
        <begin position="120"/>
        <end position="156"/>
    </location>
</feature>
<dbReference type="PROSITE" id="PS50013">
    <property type="entry name" value="CHROMO_2"/>
    <property type="match status" value="2"/>
</dbReference>
<keyword evidence="5" id="KW-0067">ATP-binding</keyword>
<dbReference type="InterPro" id="IPR038718">
    <property type="entry name" value="SNF2-like_sf"/>
</dbReference>
<feature type="domain" description="Helicase C-terminal" evidence="11">
    <location>
        <begin position="716"/>
        <end position="867"/>
    </location>
</feature>
<dbReference type="InterPro" id="IPR027417">
    <property type="entry name" value="P-loop_NTPase"/>
</dbReference>
<dbReference type="GO" id="GO:0034728">
    <property type="term" value="P:nucleosome organization"/>
    <property type="evidence" value="ECO:0007669"/>
    <property type="project" value="TreeGrafter"/>
</dbReference>
<dbReference type="InterPro" id="IPR000953">
    <property type="entry name" value="Chromo/chromo_shadow_dom"/>
</dbReference>
<dbReference type="CDD" id="cd18793">
    <property type="entry name" value="SF2_C_SNF"/>
    <property type="match status" value="1"/>
</dbReference>
<dbReference type="InterPro" id="IPR000330">
    <property type="entry name" value="SNF2_N"/>
</dbReference>
<feature type="region of interest" description="Disordered" evidence="8">
    <location>
        <begin position="908"/>
        <end position="927"/>
    </location>
</feature>
<keyword evidence="12" id="KW-1185">Reference proteome</keyword>
<dbReference type="Gene3D" id="1.10.10.60">
    <property type="entry name" value="Homeodomain-like"/>
    <property type="match status" value="1"/>
</dbReference>
<feature type="domain" description="Chromo" evidence="9">
    <location>
        <begin position="163"/>
        <end position="225"/>
    </location>
</feature>
<feature type="domain" description="Chromo" evidence="9">
    <location>
        <begin position="250"/>
        <end position="313"/>
    </location>
</feature>
<reference evidence="13" key="1">
    <citation type="submission" date="2025-08" db="UniProtKB">
        <authorList>
            <consortium name="RefSeq"/>
        </authorList>
    </citation>
    <scope>IDENTIFICATION</scope>
</reference>
<evidence type="ECO:0000256" key="7">
    <source>
        <dbReference type="ARBA" id="ARBA00023242"/>
    </source>
</evidence>
<feature type="compositionally biased region" description="Acidic residues" evidence="8">
    <location>
        <begin position="1180"/>
        <end position="1189"/>
    </location>
</feature>
<keyword evidence="3" id="KW-0547">Nucleotide-binding</keyword>
<name>A0A6P6RWG3_9EIME</name>
<dbReference type="InterPro" id="IPR016197">
    <property type="entry name" value="Chromo-like_dom_sf"/>
</dbReference>
<gene>
    <name evidence="13" type="primary">LOC34617628</name>
</gene>
<dbReference type="PROSITE" id="PS51192">
    <property type="entry name" value="HELICASE_ATP_BIND_1"/>
    <property type="match status" value="1"/>
</dbReference>
<feature type="domain" description="Helicase ATP-binding" evidence="10">
    <location>
        <begin position="409"/>
        <end position="583"/>
    </location>
</feature>
<evidence type="ECO:0000259" key="9">
    <source>
        <dbReference type="PROSITE" id="PS50013"/>
    </source>
</evidence>
<feature type="region of interest" description="Disordered" evidence="8">
    <location>
        <begin position="1242"/>
        <end position="1341"/>
    </location>
</feature>
<feature type="compositionally biased region" description="Low complexity" evidence="8">
    <location>
        <begin position="1311"/>
        <end position="1334"/>
    </location>
</feature>
<dbReference type="GeneID" id="34617628"/>